<dbReference type="EMBL" id="JAHCDA010000001">
    <property type="protein sequence ID" value="MBS7809492.1"/>
    <property type="molecule type" value="Genomic_DNA"/>
</dbReference>
<dbReference type="RefSeq" id="WP_213668190.1">
    <property type="nucleotide sequence ID" value="NZ_JAHCDA010000001.1"/>
</dbReference>
<evidence type="ECO:0000256" key="4">
    <source>
        <dbReference type="ARBA" id="ARBA00023136"/>
    </source>
</evidence>
<organism evidence="7 8">
    <name type="scientific">Roseococcus pinisoli</name>
    <dbReference type="NCBI Taxonomy" id="2835040"/>
    <lineage>
        <taxon>Bacteria</taxon>
        <taxon>Pseudomonadati</taxon>
        <taxon>Pseudomonadota</taxon>
        <taxon>Alphaproteobacteria</taxon>
        <taxon>Acetobacterales</taxon>
        <taxon>Roseomonadaceae</taxon>
        <taxon>Roseococcus</taxon>
    </lineage>
</organism>
<evidence type="ECO:0000256" key="1">
    <source>
        <dbReference type="ARBA" id="ARBA00004442"/>
    </source>
</evidence>
<comment type="caution">
    <text evidence="7">The sequence shown here is derived from an EMBL/GenBank/DDBJ whole genome shotgun (WGS) entry which is preliminary data.</text>
</comment>
<sequence length="260" mass="27757">MTARLCHLLAALLLSCAAAQAQEMPTPRQGLEVNLGAGPLLYPAYPGARVSRVFPFPVVSGGYGSRVEFDLLDGLRVTALEAAGLSFGPAARLRFGRRTADDRRELHGLRSFSDTIEAGGFIAFERGPFYADATLTQDVAQAHRGLALEARALLSFPLGPLGVEAGPELRVVNRSFAQSFFGIGPINAAASGRPAYSAPGGLERAGGILSAEYRLADRWALRGFAEWARLGDAAARSPLVRDGGSRQQVYAGLFLVWRAW</sequence>
<proteinExistence type="inferred from homology"/>
<protein>
    <submittedName>
        <fullName evidence="7">MipA/OmpV family protein</fullName>
    </submittedName>
</protein>
<dbReference type="InterPro" id="IPR010583">
    <property type="entry name" value="MipA"/>
</dbReference>
<comment type="similarity">
    <text evidence="2">Belongs to the MipA/OmpV family.</text>
</comment>
<dbReference type="PANTHER" id="PTHR38776">
    <property type="entry name" value="MLTA-INTERACTING PROTEIN-RELATED"/>
    <property type="match status" value="1"/>
</dbReference>
<evidence type="ECO:0000256" key="3">
    <source>
        <dbReference type="ARBA" id="ARBA00022729"/>
    </source>
</evidence>
<dbReference type="PROSITE" id="PS51257">
    <property type="entry name" value="PROKAR_LIPOPROTEIN"/>
    <property type="match status" value="1"/>
</dbReference>
<keyword evidence="3 6" id="KW-0732">Signal</keyword>
<keyword evidence="8" id="KW-1185">Reference proteome</keyword>
<gene>
    <name evidence="7" type="ORF">KHU32_00995</name>
</gene>
<dbReference type="Proteomes" id="UP000766336">
    <property type="component" value="Unassembled WGS sequence"/>
</dbReference>
<feature type="signal peptide" evidence="6">
    <location>
        <begin position="1"/>
        <end position="21"/>
    </location>
</feature>
<name>A0ABS5Q7U6_9PROT</name>
<evidence type="ECO:0000256" key="5">
    <source>
        <dbReference type="ARBA" id="ARBA00023237"/>
    </source>
</evidence>
<keyword evidence="5" id="KW-0998">Cell outer membrane</keyword>
<evidence type="ECO:0000313" key="8">
    <source>
        <dbReference type="Proteomes" id="UP000766336"/>
    </source>
</evidence>
<comment type="subcellular location">
    <subcellularLocation>
        <location evidence="1">Cell outer membrane</location>
    </subcellularLocation>
</comment>
<evidence type="ECO:0000256" key="2">
    <source>
        <dbReference type="ARBA" id="ARBA00005722"/>
    </source>
</evidence>
<feature type="chain" id="PRO_5046229068" evidence="6">
    <location>
        <begin position="22"/>
        <end position="260"/>
    </location>
</feature>
<dbReference type="PANTHER" id="PTHR38776:SF1">
    <property type="entry name" value="MLTA-INTERACTING PROTEIN-RELATED"/>
    <property type="match status" value="1"/>
</dbReference>
<evidence type="ECO:0000256" key="6">
    <source>
        <dbReference type="SAM" id="SignalP"/>
    </source>
</evidence>
<reference evidence="7 8" key="1">
    <citation type="submission" date="2021-05" db="EMBL/GenBank/DDBJ databases">
        <title>Roseococcus sp. XZZS9, whole genome shotgun sequencing project.</title>
        <authorList>
            <person name="Zhao G."/>
            <person name="Shen L."/>
        </authorList>
    </citation>
    <scope>NUCLEOTIDE SEQUENCE [LARGE SCALE GENOMIC DNA]</scope>
    <source>
        <strain evidence="7 8">XZZS9</strain>
    </source>
</reference>
<dbReference type="Pfam" id="PF06629">
    <property type="entry name" value="MipA"/>
    <property type="match status" value="1"/>
</dbReference>
<accession>A0ABS5Q7U6</accession>
<evidence type="ECO:0000313" key="7">
    <source>
        <dbReference type="EMBL" id="MBS7809492.1"/>
    </source>
</evidence>
<keyword evidence="4" id="KW-0472">Membrane</keyword>